<evidence type="ECO:0000259" key="1">
    <source>
        <dbReference type="Pfam" id="PF14214"/>
    </source>
</evidence>
<comment type="caution">
    <text evidence="2">The sequence shown here is derived from an EMBL/GenBank/DDBJ whole genome shotgun (WGS) entry which is preliminary data.</text>
</comment>
<protein>
    <recommendedName>
        <fullName evidence="1">Helitron helicase-like domain-containing protein</fullName>
    </recommendedName>
</protein>
<evidence type="ECO:0000313" key="3">
    <source>
        <dbReference type="Proteomes" id="UP000541558"/>
    </source>
</evidence>
<dbReference type="Proteomes" id="UP000541558">
    <property type="component" value="Unassembled WGS sequence"/>
</dbReference>
<sequence length="245" mass="27163">MIYPTLFPYGIGGLENRGRKAALSFKRHVKHLLTLHDSRFQEHYSFPFTVFNILQRRAILLHTSLKVKRSNFKKVAASFASVSPEVLQSVSEQIGKGTYSFHTPEERQALDLMKEVKLITSNVPASSSSKLVMRNEIKALIIEKGLPSFYLTINPADVYNPLVRLLAGAEIDIDNLSDHQMSNYWDQSNLVAKNPAVAAKFFNIVLKAFISAILGYDPKGKNAGGGILGVVSAYYGCVEQGWSGL</sequence>
<feature type="domain" description="Helitron helicase-like" evidence="1">
    <location>
        <begin position="28"/>
        <end position="240"/>
    </location>
</feature>
<dbReference type="InterPro" id="IPR025476">
    <property type="entry name" value="Helitron_helicase-like"/>
</dbReference>
<gene>
    <name evidence="2" type="ORF">D9611_000714</name>
</gene>
<proteinExistence type="predicted"/>
<dbReference type="Pfam" id="PF14214">
    <property type="entry name" value="Helitron_like_N"/>
    <property type="match status" value="1"/>
</dbReference>
<dbReference type="EMBL" id="JAACJK010000163">
    <property type="protein sequence ID" value="KAF5326511.1"/>
    <property type="molecule type" value="Genomic_DNA"/>
</dbReference>
<accession>A0A8H5BNW9</accession>
<organism evidence="2 3">
    <name type="scientific">Ephemerocybe angulata</name>
    <dbReference type="NCBI Taxonomy" id="980116"/>
    <lineage>
        <taxon>Eukaryota</taxon>
        <taxon>Fungi</taxon>
        <taxon>Dikarya</taxon>
        <taxon>Basidiomycota</taxon>
        <taxon>Agaricomycotina</taxon>
        <taxon>Agaricomycetes</taxon>
        <taxon>Agaricomycetidae</taxon>
        <taxon>Agaricales</taxon>
        <taxon>Agaricineae</taxon>
        <taxon>Psathyrellaceae</taxon>
        <taxon>Ephemerocybe</taxon>
    </lineage>
</organism>
<dbReference type="OrthoDB" id="432234at2759"/>
<keyword evidence="3" id="KW-1185">Reference proteome</keyword>
<reference evidence="2 3" key="1">
    <citation type="journal article" date="2020" name="ISME J.">
        <title>Uncovering the hidden diversity of litter-decomposition mechanisms in mushroom-forming fungi.</title>
        <authorList>
            <person name="Floudas D."/>
            <person name="Bentzer J."/>
            <person name="Ahren D."/>
            <person name="Johansson T."/>
            <person name="Persson P."/>
            <person name="Tunlid A."/>
        </authorList>
    </citation>
    <scope>NUCLEOTIDE SEQUENCE [LARGE SCALE GENOMIC DNA]</scope>
    <source>
        <strain evidence="2 3">CBS 175.51</strain>
    </source>
</reference>
<dbReference type="AlphaFoldDB" id="A0A8H5BNW9"/>
<name>A0A8H5BNW9_9AGAR</name>
<evidence type="ECO:0000313" key="2">
    <source>
        <dbReference type="EMBL" id="KAF5326511.1"/>
    </source>
</evidence>